<dbReference type="OrthoDB" id="4498107at2759"/>
<dbReference type="Proteomes" id="UP000184356">
    <property type="component" value="Unassembled WGS sequence"/>
</dbReference>
<dbReference type="GeneID" id="63761626"/>
<reference evidence="3" key="1">
    <citation type="journal article" date="2017" name="Genome Biol.">
        <title>Comparative genomics reveals high biological diversity and specific adaptations in the industrially and medically important fungal genus Aspergillus.</title>
        <authorList>
            <person name="de Vries R.P."/>
            <person name="Riley R."/>
            <person name="Wiebenga A."/>
            <person name="Aguilar-Osorio G."/>
            <person name="Amillis S."/>
            <person name="Uchima C.A."/>
            <person name="Anderluh G."/>
            <person name="Asadollahi M."/>
            <person name="Askin M."/>
            <person name="Barry K."/>
            <person name="Battaglia E."/>
            <person name="Bayram O."/>
            <person name="Benocci T."/>
            <person name="Braus-Stromeyer S.A."/>
            <person name="Caldana C."/>
            <person name="Canovas D."/>
            <person name="Cerqueira G.C."/>
            <person name="Chen F."/>
            <person name="Chen W."/>
            <person name="Choi C."/>
            <person name="Clum A."/>
            <person name="Dos Santos R.A."/>
            <person name="Damasio A.R."/>
            <person name="Diallinas G."/>
            <person name="Emri T."/>
            <person name="Fekete E."/>
            <person name="Flipphi M."/>
            <person name="Freyberg S."/>
            <person name="Gallo A."/>
            <person name="Gournas C."/>
            <person name="Habgood R."/>
            <person name="Hainaut M."/>
            <person name="Harispe M.L."/>
            <person name="Henrissat B."/>
            <person name="Hilden K.S."/>
            <person name="Hope R."/>
            <person name="Hossain A."/>
            <person name="Karabika E."/>
            <person name="Karaffa L."/>
            <person name="Karanyi Z."/>
            <person name="Krasevec N."/>
            <person name="Kuo A."/>
            <person name="Kusch H."/>
            <person name="LaButti K."/>
            <person name="Lagendijk E.L."/>
            <person name="Lapidus A."/>
            <person name="Levasseur A."/>
            <person name="Lindquist E."/>
            <person name="Lipzen A."/>
            <person name="Logrieco A.F."/>
            <person name="MacCabe A."/>
            <person name="Maekelae M.R."/>
            <person name="Malavazi I."/>
            <person name="Melin P."/>
            <person name="Meyer V."/>
            <person name="Mielnichuk N."/>
            <person name="Miskei M."/>
            <person name="Molnar A.P."/>
            <person name="Mule G."/>
            <person name="Ngan C.Y."/>
            <person name="Orejas M."/>
            <person name="Orosz E."/>
            <person name="Ouedraogo J.P."/>
            <person name="Overkamp K.M."/>
            <person name="Park H.-S."/>
            <person name="Perrone G."/>
            <person name="Piumi F."/>
            <person name="Punt P.J."/>
            <person name="Ram A.F."/>
            <person name="Ramon A."/>
            <person name="Rauscher S."/>
            <person name="Record E."/>
            <person name="Riano-Pachon D.M."/>
            <person name="Robert V."/>
            <person name="Roehrig J."/>
            <person name="Ruller R."/>
            <person name="Salamov A."/>
            <person name="Salih N.S."/>
            <person name="Samson R.A."/>
            <person name="Sandor E."/>
            <person name="Sanguinetti M."/>
            <person name="Schuetze T."/>
            <person name="Sepcic K."/>
            <person name="Shelest E."/>
            <person name="Sherlock G."/>
            <person name="Sophianopoulou V."/>
            <person name="Squina F.M."/>
            <person name="Sun H."/>
            <person name="Susca A."/>
            <person name="Todd R.B."/>
            <person name="Tsang A."/>
            <person name="Unkles S.E."/>
            <person name="van de Wiele N."/>
            <person name="van Rossen-Uffink D."/>
            <person name="Oliveira J.V."/>
            <person name="Vesth T.C."/>
            <person name="Visser J."/>
            <person name="Yu J.-H."/>
            <person name="Zhou M."/>
            <person name="Andersen M.R."/>
            <person name="Archer D.B."/>
            <person name="Baker S.E."/>
            <person name="Benoit I."/>
            <person name="Brakhage A.A."/>
            <person name="Braus G.H."/>
            <person name="Fischer R."/>
            <person name="Frisvad J.C."/>
            <person name="Goldman G.H."/>
            <person name="Houbraken J."/>
            <person name="Oakley B."/>
            <person name="Pocsi I."/>
            <person name="Scazzocchio C."/>
            <person name="Seiboth B."/>
            <person name="vanKuyk P.A."/>
            <person name="Wortman J."/>
            <person name="Dyer P.S."/>
            <person name="Grigoriev I.V."/>
        </authorList>
    </citation>
    <scope>NUCLEOTIDE SEQUENCE [LARGE SCALE GENOMIC DNA]</scope>
    <source>
        <strain evidence="3">CBS 593.65</strain>
    </source>
</reference>
<dbReference type="RefSeq" id="XP_040709028.1">
    <property type="nucleotide sequence ID" value="XM_040845553.1"/>
</dbReference>
<accession>A0A1L9U0N7</accession>
<sequence length="181" mass="20870">MTSRGKANRSAWDADPRNKRILEDKWGSDSEYDPRRPRNRHPQNQPKPSHFGPNFQNIEKNCSESFTNRIEPKMPKPYAPRPTDWSEDPRIKRDYSKYKARISECDVAQAEYGALNPRGVGRNTEPAMREPILRDGLIANTKRRTAANKVVAGRMGFDHKYPWAYTSLKSKDSHANGRENT</sequence>
<protein>
    <submittedName>
        <fullName evidence="2">Uncharacterized protein</fullName>
    </submittedName>
</protein>
<proteinExistence type="predicted"/>
<evidence type="ECO:0000256" key="1">
    <source>
        <dbReference type="SAM" id="MobiDB-lite"/>
    </source>
</evidence>
<dbReference type="VEuPathDB" id="FungiDB:ASPSYDRAFT_375832"/>
<keyword evidence="3" id="KW-1185">Reference proteome</keyword>
<evidence type="ECO:0000313" key="3">
    <source>
        <dbReference type="Proteomes" id="UP000184356"/>
    </source>
</evidence>
<evidence type="ECO:0000313" key="2">
    <source>
        <dbReference type="EMBL" id="OJJ65222.1"/>
    </source>
</evidence>
<name>A0A1L9U0N7_9EURO</name>
<dbReference type="EMBL" id="KV878582">
    <property type="protein sequence ID" value="OJJ65222.1"/>
    <property type="molecule type" value="Genomic_DNA"/>
</dbReference>
<dbReference type="AlphaFoldDB" id="A0A1L9U0N7"/>
<organism evidence="2 3">
    <name type="scientific">Aspergillus sydowii CBS 593.65</name>
    <dbReference type="NCBI Taxonomy" id="1036612"/>
    <lineage>
        <taxon>Eukaryota</taxon>
        <taxon>Fungi</taxon>
        <taxon>Dikarya</taxon>
        <taxon>Ascomycota</taxon>
        <taxon>Pezizomycotina</taxon>
        <taxon>Eurotiomycetes</taxon>
        <taxon>Eurotiomycetidae</taxon>
        <taxon>Eurotiales</taxon>
        <taxon>Aspergillaceae</taxon>
        <taxon>Aspergillus</taxon>
        <taxon>Aspergillus subgen. Nidulantes</taxon>
    </lineage>
</organism>
<feature type="compositionally biased region" description="Polar residues" evidence="1">
    <location>
        <begin position="54"/>
        <end position="68"/>
    </location>
</feature>
<gene>
    <name evidence="2" type="ORF">ASPSYDRAFT_375832</name>
</gene>
<feature type="compositionally biased region" description="Basic and acidic residues" evidence="1">
    <location>
        <begin position="12"/>
        <end position="36"/>
    </location>
</feature>
<feature type="region of interest" description="Disordered" evidence="1">
    <location>
        <begin position="1"/>
        <end position="90"/>
    </location>
</feature>